<dbReference type="PANTHER" id="PTHR21625">
    <property type="entry name" value="NYD-SP28 PROTEIN"/>
    <property type="match status" value="1"/>
</dbReference>
<dbReference type="Pfam" id="PF14772">
    <property type="entry name" value="NYD-SP28"/>
    <property type="match status" value="1"/>
</dbReference>
<proteinExistence type="inferred from homology"/>
<accession>A0A7R9CFT4</accession>
<protein>
    <recommendedName>
        <fullName evidence="10">Dynein regulatory complex subunit 2</fullName>
    </recommendedName>
    <alternativeName>
        <fullName evidence="11">Coiled-coil domain-containing protein 65</fullName>
    </alternativeName>
</protein>
<evidence type="ECO:0000256" key="10">
    <source>
        <dbReference type="ARBA" id="ARBA00040899"/>
    </source>
</evidence>
<evidence type="ECO:0000259" key="13">
    <source>
        <dbReference type="Pfam" id="PF14772"/>
    </source>
</evidence>
<dbReference type="PANTHER" id="PTHR21625:SF0">
    <property type="entry name" value="DYNEIN REGULATORY COMPLEX SUBUNIT 2"/>
    <property type="match status" value="1"/>
</dbReference>
<keyword evidence="5" id="KW-0969">Cilium</keyword>
<dbReference type="GO" id="GO:0060285">
    <property type="term" value="P:cilium-dependent cell motility"/>
    <property type="evidence" value="ECO:0007669"/>
    <property type="project" value="TreeGrafter"/>
</dbReference>
<dbReference type="InterPro" id="IPR039505">
    <property type="entry name" value="DRC1/2_N"/>
</dbReference>
<evidence type="ECO:0000256" key="12">
    <source>
        <dbReference type="ARBA" id="ARBA00045865"/>
    </source>
</evidence>
<reference evidence="14" key="1">
    <citation type="submission" date="2020-11" db="EMBL/GenBank/DDBJ databases">
        <authorList>
            <person name="Tran Van P."/>
        </authorList>
    </citation>
    <scope>NUCLEOTIDE SEQUENCE</scope>
</reference>
<evidence type="ECO:0000256" key="1">
    <source>
        <dbReference type="ARBA" id="ARBA00004611"/>
    </source>
</evidence>
<sequence>MGPKKKGKGSKLARMTEEEKARYLQHRAAIEEEARRRKQQLIATFMKNKLKKEEAFTRLNLAKINQQWRQILRSIKSQELRQELEHLWTSFEHLLEVKQDVINSLLHDLEDAEEQYNKGLRYHTEMIDQLLALHERRLSKLHDSYVSERVELINNANNLTGDLSEKAVLSEDYLKTIIYLLETNDEKDRAVSLAAHAGRMDDVRNNTLAECEVLQTEKEYSMERLWRFFHEVLLDYAASTEPRRAHYAKLKARDAEHTVAIAHQAQRVNYLQEQRLESVLAKGDQILKLSTLCRKYETEQEKIVPFECLNVMTESEKAGVDPSNVEHHISEEAFHYSKLDNFWQRYNQAYLERAALSVHHEALKMENQQLQGALKHYLSNVTLGPHEAAALPLPVARPGTSVRKKQHVTFLPVTGVTPADRKKQRPVTCIEASTSIAVRQLRRSSKLQF</sequence>
<evidence type="ECO:0000256" key="11">
    <source>
        <dbReference type="ARBA" id="ARBA00041517"/>
    </source>
</evidence>
<keyword evidence="3" id="KW-0282">Flagellum</keyword>
<evidence type="ECO:0000256" key="9">
    <source>
        <dbReference type="ARBA" id="ARBA00038424"/>
    </source>
</evidence>
<evidence type="ECO:0000313" key="14">
    <source>
        <dbReference type="EMBL" id="CAD7394254.1"/>
    </source>
</evidence>
<dbReference type="GO" id="GO:0005858">
    <property type="term" value="C:axonemal dynein complex"/>
    <property type="evidence" value="ECO:0007669"/>
    <property type="project" value="InterPro"/>
</dbReference>
<keyword evidence="4" id="KW-0175">Coiled coil</keyword>
<evidence type="ECO:0000256" key="5">
    <source>
        <dbReference type="ARBA" id="ARBA00023069"/>
    </source>
</evidence>
<evidence type="ECO:0000256" key="6">
    <source>
        <dbReference type="ARBA" id="ARBA00023212"/>
    </source>
</evidence>
<dbReference type="GO" id="GO:0070286">
    <property type="term" value="P:axonemal dynein complex assembly"/>
    <property type="evidence" value="ECO:0007669"/>
    <property type="project" value="InterPro"/>
</dbReference>
<dbReference type="AlphaFoldDB" id="A0A7R9CFT4"/>
<keyword evidence="6" id="KW-0206">Cytoskeleton</keyword>
<gene>
    <name evidence="14" type="ORF">TCEB3V08_LOCUS2182</name>
</gene>
<keyword evidence="2" id="KW-0963">Cytoplasm</keyword>
<feature type="domain" description="Dynein regulatory complex protein 1/2 N-terminal" evidence="13">
    <location>
        <begin position="26"/>
        <end position="127"/>
    </location>
</feature>
<comment type="function">
    <text evidence="12">Component of the nexin-dynein regulatory complex (N-DRC), a key regulator of ciliary/flagellar motility which maintains the alignment and integrity of the distal axoneme and regulates microtubule sliding in motile axonemes. Plays a critical role in the assembly of N-DRC and also stabilizes the assembly of multiple inner dynein arms and radial spokes. Coassembles with DRC1 to form a central scaffold needed for assembly of the N-DRC and its attachment to the outer doublet microtubules.</text>
</comment>
<dbReference type="GO" id="GO:0003352">
    <property type="term" value="P:regulation of cilium movement"/>
    <property type="evidence" value="ECO:0007669"/>
    <property type="project" value="TreeGrafter"/>
</dbReference>
<evidence type="ECO:0000256" key="4">
    <source>
        <dbReference type="ARBA" id="ARBA00023054"/>
    </source>
</evidence>
<evidence type="ECO:0000256" key="8">
    <source>
        <dbReference type="ARBA" id="ARBA00037841"/>
    </source>
</evidence>
<comment type="subcellular location">
    <subcellularLocation>
        <location evidence="1">Cytoplasm</location>
        <location evidence="1">Cytoskeleton</location>
        <location evidence="1">Flagellum axoneme</location>
    </subcellularLocation>
    <subcellularLocation>
        <location evidence="8">Cytoplasm</location>
        <location evidence="8">Cytoskeleton</location>
        <location evidence="8">Flagellum basal body</location>
    </subcellularLocation>
</comment>
<name>A0A7R9CFT4_TIMCR</name>
<evidence type="ECO:0000256" key="3">
    <source>
        <dbReference type="ARBA" id="ARBA00022846"/>
    </source>
</evidence>
<comment type="similarity">
    <text evidence="9">Belongs to the DRC2 family.</text>
</comment>
<dbReference type="InterPro" id="IPR039750">
    <property type="entry name" value="DRC1/DRC2"/>
</dbReference>
<dbReference type="EMBL" id="OC316918">
    <property type="protein sequence ID" value="CAD7394254.1"/>
    <property type="molecule type" value="Genomic_DNA"/>
</dbReference>
<evidence type="ECO:0000256" key="7">
    <source>
        <dbReference type="ARBA" id="ARBA00023273"/>
    </source>
</evidence>
<organism evidence="14">
    <name type="scientific">Timema cristinae</name>
    <name type="common">Walking stick</name>
    <dbReference type="NCBI Taxonomy" id="61476"/>
    <lineage>
        <taxon>Eukaryota</taxon>
        <taxon>Metazoa</taxon>
        <taxon>Ecdysozoa</taxon>
        <taxon>Arthropoda</taxon>
        <taxon>Hexapoda</taxon>
        <taxon>Insecta</taxon>
        <taxon>Pterygota</taxon>
        <taxon>Neoptera</taxon>
        <taxon>Polyneoptera</taxon>
        <taxon>Phasmatodea</taxon>
        <taxon>Timematodea</taxon>
        <taxon>Timematoidea</taxon>
        <taxon>Timematidae</taxon>
        <taxon>Timema</taxon>
    </lineage>
</organism>
<keyword evidence="7" id="KW-0966">Cell projection</keyword>
<evidence type="ECO:0000256" key="2">
    <source>
        <dbReference type="ARBA" id="ARBA00022490"/>
    </source>
</evidence>